<reference evidence="2" key="1">
    <citation type="submission" date="2018-09" db="EMBL/GenBank/DDBJ databases">
        <title>Genome sequencing of strain 2DFWR-13.</title>
        <authorList>
            <person name="Heo J."/>
            <person name="Kim S.-J."/>
            <person name="Kwon S.-W."/>
        </authorList>
    </citation>
    <scope>NUCLEOTIDE SEQUENCE [LARGE SCALE GENOMIC DNA]</scope>
    <source>
        <strain evidence="2">2DFWR-13</strain>
    </source>
</reference>
<name>A0A387BCH9_9MICO</name>
<evidence type="ECO:0000313" key="2">
    <source>
        <dbReference type="Proteomes" id="UP000278886"/>
    </source>
</evidence>
<dbReference type="EMBL" id="CP032630">
    <property type="protein sequence ID" value="AYF98806.1"/>
    <property type="molecule type" value="Genomic_DNA"/>
</dbReference>
<dbReference type="AlphaFoldDB" id="A0A387BCH9"/>
<gene>
    <name evidence="1" type="ORF">D7I47_11455</name>
</gene>
<proteinExistence type="predicted"/>
<organism evidence="1 2">
    <name type="scientific">Protaetiibacter intestinalis</name>
    <dbReference type="NCBI Taxonomy" id="2419774"/>
    <lineage>
        <taxon>Bacteria</taxon>
        <taxon>Bacillati</taxon>
        <taxon>Actinomycetota</taxon>
        <taxon>Actinomycetes</taxon>
        <taxon>Micrococcales</taxon>
        <taxon>Microbacteriaceae</taxon>
        <taxon>Protaetiibacter</taxon>
    </lineage>
</organism>
<evidence type="ECO:0000313" key="1">
    <source>
        <dbReference type="EMBL" id="AYF98806.1"/>
    </source>
</evidence>
<protein>
    <submittedName>
        <fullName evidence="1">Uncharacterized protein</fullName>
    </submittedName>
</protein>
<keyword evidence="2" id="KW-1185">Reference proteome</keyword>
<accession>A0A387BCH9</accession>
<sequence>MALLAGCAALPVDAASAPTTTTLPGPVGHAELRVAGEWEGELDERGFGVLAMSVEPTEVATEFEALVTFVDRTGTRTEPSRGEMTPNGHLVIEVGEDAMVEAHITDPVTFDYCFVVYGFDPVYSCGRLVHADATD</sequence>
<dbReference type="KEGG" id="lyd:D7I47_11455"/>
<dbReference type="Proteomes" id="UP000278886">
    <property type="component" value="Chromosome"/>
</dbReference>